<dbReference type="PANTHER" id="PTHR37166:SF1">
    <property type="entry name" value="PROTEIN FLAG"/>
    <property type="match status" value="1"/>
</dbReference>
<dbReference type="Gene3D" id="3.30.160.170">
    <property type="entry name" value="FlaG-like"/>
    <property type="match status" value="1"/>
</dbReference>
<evidence type="ECO:0000313" key="3">
    <source>
        <dbReference type="Proteomes" id="UP000583387"/>
    </source>
</evidence>
<organism evidence="2 3">
    <name type="scientific">Zestomonas carbonaria</name>
    <dbReference type="NCBI Taxonomy" id="2762745"/>
    <lineage>
        <taxon>Bacteria</taxon>
        <taxon>Pseudomonadati</taxon>
        <taxon>Pseudomonadota</taxon>
        <taxon>Gammaproteobacteria</taxon>
        <taxon>Pseudomonadales</taxon>
        <taxon>Pseudomonadaceae</taxon>
        <taxon>Zestomonas</taxon>
    </lineage>
</organism>
<evidence type="ECO:0008006" key="4">
    <source>
        <dbReference type="Google" id="ProtNLM"/>
    </source>
</evidence>
<feature type="compositionally biased region" description="Basic and acidic residues" evidence="1">
    <location>
        <begin position="34"/>
        <end position="46"/>
    </location>
</feature>
<feature type="region of interest" description="Disordered" evidence="1">
    <location>
        <begin position="14"/>
        <end position="50"/>
    </location>
</feature>
<dbReference type="Pfam" id="PF03646">
    <property type="entry name" value="FlaG"/>
    <property type="match status" value="1"/>
</dbReference>
<reference evidence="2 3" key="1">
    <citation type="submission" date="2020-08" db="EMBL/GenBank/DDBJ databases">
        <authorList>
            <person name="Criscuolo A."/>
        </authorList>
    </citation>
    <scope>NUCLEOTIDE SEQUENCE [LARGE SCALE GENOMIC DNA]</scope>
    <source>
        <strain evidence="2">CIP111764</strain>
    </source>
</reference>
<evidence type="ECO:0000313" key="2">
    <source>
        <dbReference type="EMBL" id="CAD5109261.1"/>
    </source>
</evidence>
<accession>A0A7U7EQK1</accession>
<dbReference type="AlphaFoldDB" id="A0A7U7EQK1"/>
<comment type="caution">
    <text evidence="2">The sequence shown here is derived from an EMBL/GenBank/DDBJ whole genome shotgun (WGS) entry which is preliminary data.</text>
</comment>
<dbReference type="PANTHER" id="PTHR37166">
    <property type="entry name" value="PROTEIN FLAG"/>
    <property type="match status" value="1"/>
</dbReference>
<dbReference type="InterPro" id="IPR035924">
    <property type="entry name" value="FlaG-like_sf"/>
</dbReference>
<sequence length="125" mass="13670">MDINVQGVRSAGVIDMKRAAEQTPQGRNPSAAYSEEKRSSAIEERSASPSEGVGALGEAIVFLQEFVQSIQRDLSFRVDDSSGRVVVEVREQASGDVIRQIPSEEALRLLKHLEEVRSLMLNTSA</sequence>
<gene>
    <name evidence="2" type="ORF">PSEWESI4_03557</name>
</gene>
<protein>
    <recommendedName>
        <fullName evidence="4">Flagellar protein FlaG</fullName>
    </recommendedName>
</protein>
<dbReference type="RefSeq" id="WP_235978959.1">
    <property type="nucleotide sequence ID" value="NZ_CAJFCI010000071.1"/>
</dbReference>
<keyword evidence="3" id="KW-1185">Reference proteome</keyword>
<dbReference type="InterPro" id="IPR005186">
    <property type="entry name" value="FlaG"/>
</dbReference>
<evidence type="ECO:0000256" key="1">
    <source>
        <dbReference type="SAM" id="MobiDB-lite"/>
    </source>
</evidence>
<dbReference type="SUPFAM" id="SSF160214">
    <property type="entry name" value="FlaG-like"/>
    <property type="match status" value="1"/>
</dbReference>
<dbReference type="EMBL" id="CAJFCI010000071">
    <property type="protein sequence ID" value="CAD5109261.1"/>
    <property type="molecule type" value="Genomic_DNA"/>
</dbReference>
<name>A0A7U7EQK1_9GAMM</name>
<dbReference type="Proteomes" id="UP000583387">
    <property type="component" value="Unassembled WGS sequence"/>
</dbReference>
<proteinExistence type="predicted"/>